<protein>
    <submittedName>
        <fullName evidence="1">Uncharacterized protein</fullName>
    </submittedName>
</protein>
<dbReference type="InterPro" id="IPR024562">
    <property type="entry name" value="YqhG"/>
</dbReference>
<dbReference type="AlphaFoldDB" id="A0A0M1P8Q6"/>
<dbReference type="Proteomes" id="UP000036932">
    <property type="component" value="Unassembled WGS sequence"/>
</dbReference>
<keyword evidence="2" id="KW-1185">Reference proteome</keyword>
<dbReference type="EMBL" id="LIUT01000001">
    <property type="protein sequence ID" value="KOR90404.1"/>
    <property type="molecule type" value="Genomic_DNA"/>
</dbReference>
<dbReference type="PATRIC" id="fig|1705565.3.peg.5193"/>
<proteinExistence type="predicted"/>
<dbReference type="OrthoDB" id="2433584at2"/>
<dbReference type="Pfam" id="PF11079">
    <property type="entry name" value="YqhG"/>
    <property type="match status" value="2"/>
</dbReference>
<gene>
    <name evidence="1" type="ORF">AM231_15580</name>
</gene>
<evidence type="ECO:0000313" key="1">
    <source>
        <dbReference type="EMBL" id="KOR90404.1"/>
    </source>
</evidence>
<reference evidence="2" key="1">
    <citation type="submission" date="2015-08" db="EMBL/GenBank/DDBJ databases">
        <title>Genome sequencing project for genomic taxonomy and phylogenomics of Bacillus-like bacteria.</title>
        <authorList>
            <person name="Liu B."/>
            <person name="Wang J."/>
            <person name="Zhu Y."/>
            <person name="Liu G."/>
            <person name="Chen Q."/>
            <person name="Chen Z."/>
            <person name="Lan J."/>
            <person name="Che J."/>
            <person name="Ge C."/>
            <person name="Shi H."/>
            <person name="Pan Z."/>
            <person name="Liu X."/>
        </authorList>
    </citation>
    <scope>NUCLEOTIDE SEQUENCE [LARGE SCALE GENOMIC DNA]</scope>
    <source>
        <strain evidence="2">FJAT-22460</strain>
    </source>
</reference>
<name>A0A0M1P8Q6_9BACL</name>
<dbReference type="RefSeq" id="WP_054403345.1">
    <property type="nucleotide sequence ID" value="NZ_LIUT01000001.1"/>
</dbReference>
<accession>A0A0M1P8Q6</accession>
<sequence>MTMTPQEVQQHFMAYLEATECTVIEKSPEHVTVKLSPQADKMLTNRPYYWGFVERTGAPAETLSFNFVFDPENYDERLAKTKEAEAKSQLAAPAQDPLLARFYGNAPVLPILGPGRIQRENIGYGSSRLAQIWNASREEGKCVYLFQQRDMEPRPRGRSTPYEQWLGVCFKVEFSCDLKREELFFLGISLSSRTIAQDFPACLEGRDLTPRLPESVHVRPAVLTLQQAAAALENHLIDKLSKLDYDWAAQARERLEEELLVIDGYYEDLLKEQDEEKKTLIEEQYKNRRSEMQWQYEPKVSLSVITCGLFHLCSPVSAPS</sequence>
<organism evidence="1 2">
    <name type="scientific">Paenibacillus solani</name>
    <dbReference type="NCBI Taxonomy" id="1705565"/>
    <lineage>
        <taxon>Bacteria</taxon>
        <taxon>Bacillati</taxon>
        <taxon>Bacillota</taxon>
        <taxon>Bacilli</taxon>
        <taxon>Bacillales</taxon>
        <taxon>Paenibacillaceae</taxon>
        <taxon>Paenibacillus</taxon>
    </lineage>
</organism>
<evidence type="ECO:0000313" key="2">
    <source>
        <dbReference type="Proteomes" id="UP000036932"/>
    </source>
</evidence>
<comment type="caution">
    <text evidence="1">The sequence shown here is derived from an EMBL/GenBank/DDBJ whole genome shotgun (WGS) entry which is preliminary data.</text>
</comment>